<organism evidence="1 2">
    <name type="scientific">Dehalobacterium formicoaceticum</name>
    <dbReference type="NCBI Taxonomy" id="51515"/>
    <lineage>
        <taxon>Bacteria</taxon>
        <taxon>Bacillati</taxon>
        <taxon>Bacillota</taxon>
        <taxon>Clostridia</taxon>
        <taxon>Eubacteriales</taxon>
        <taxon>Peptococcaceae</taxon>
        <taxon>Dehalobacterium</taxon>
    </lineage>
</organism>
<dbReference type="RefSeq" id="WP_257913269.1">
    <property type="nucleotide sequence ID" value="NZ_JANPWE010000004.1"/>
</dbReference>
<sequence>MRYDGCNDGDRKKRDNDCNCTIKIEDSIVIILCGDIDEDNLKKSLAGAREAREVR</sequence>
<keyword evidence="2" id="KW-1185">Reference proteome</keyword>
<protein>
    <submittedName>
        <fullName evidence="1">Uncharacterized protein</fullName>
    </submittedName>
</protein>
<evidence type="ECO:0000313" key="2">
    <source>
        <dbReference type="Proteomes" id="UP001524944"/>
    </source>
</evidence>
<name>A0ABT1Y495_9FIRM</name>
<accession>A0ABT1Y495</accession>
<reference evidence="1 2" key="1">
    <citation type="submission" date="2022-08" db="EMBL/GenBank/DDBJ databases">
        <title>Proteogenomics of the novel Dehalobacterium formicoaceticum strain EZ94 highlights a key role of methyltransferases during anaerobic dichloromethane degradation.</title>
        <authorList>
            <person name="Wasmund K."/>
        </authorList>
    </citation>
    <scope>NUCLEOTIDE SEQUENCE [LARGE SCALE GENOMIC DNA]</scope>
    <source>
        <strain evidence="1 2">EZ94</strain>
    </source>
</reference>
<dbReference type="EMBL" id="JANPWE010000004">
    <property type="protein sequence ID" value="MCR6545691.1"/>
    <property type="molecule type" value="Genomic_DNA"/>
</dbReference>
<proteinExistence type="predicted"/>
<gene>
    <name evidence="1" type="ORF">NVS47_09250</name>
</gene>
<dbReference type="Proteomes" id="UP001524944">
    <property type="component" value="Unassembled WGS sequence"/>
</dbReference>
<comment type="caution">
    <text evidence="1">The sequence shown here is derived from an EMBL/GenBank/DDBJ whole genome shotgun (WGS) entry which is preliminary data.</text>
</comment>
<evidence type="ECO:0000313" key="1">
    <source>
        <dbReference type="EMBL" id="MCR6545691.1"/>
    </source>
</evidence>